<dbReference type="RefSeq" id="XP_067916759.1">
    <property type="nucleotide sequence ID" value="XM_068071265.1"/>
</dbReference>
<evidence type="ECO:0000256" key="5">
    <source>
        <dbReference type="ARBA" id="ARBA00022989"/>
    </source>
</evidence>
<sequence length="294" mass="33242">MFQLPVPISDYTTDLKSALDNSMRILQAMLDICGEEAELRSALDVILLLQCLLQGTHPARSSLRVLPHLNHKSSSDKVLKRLEALGISSLPQLLEHESPVAVLSQGGLTDRQTREAFEVLQKLPKLRIHWKIYARKLEQGQGEEEDYKSVNEEEEVIYERIHPQRVITGDGEEVYIHHVEPGAELQLSVQLSYANRPSTIAYTPRHHKQKTAGWFLLLGDADEEVDELIALRRAHMPKRNRADVTFDFSAPDVPDTTFVLTLYVCSDTYFGLDQEVKISIHTGGTSEGQREFSC</sequence>
<keyword evidence="10" id="KW-1185">Reference proteome</keyword>
<evidence type="ECO:0000256" key="2">
    <source>
        <dbReference type="ARBA" id="ARBA00004240"/>
    </source>
</evidence>
<dbReference type="SUPFAM" id="SSF158702">
    <property type="entry name" value="Sec63 N-terminal domain-like"/>
    <property type="match status" value="1"/>
</dbReference>
<dbReference type="Proteomes" id="UP000221165">
    <property type="component" value="Unassembled WGS sequence"/>
</dbReference>
<evidence type="ECO:0000256" key="1">
    <source>
        <dbReference type="ARBA" id="ARBA00004141"/>
    </source>
</evidence>
<evidence type="ECO:0000256" key="6">
    <source>
        <dbReference type="ARBA" id="ARBA00023136"/>
    </source>
</evidence>
<accession>A0A2C6KEV6</accession>
<evidence type="ECO:0000256" key="3">
    <source>
        <dbReference type="ARBA" id="ARBA00022692"/>
    </source>
</evidence>
<evidence type="ECO:0000313" key="9">
    <source>
        <dbReference type="EMBL" id="PHJ15025.1"/>
    </source>
</evidence>
<reference evidence="9 10" key="1">
    <citation type="journal article" date="2017" name="Int. J. Parasitol.">
        <title>The genome of the protozoan parasite Cystoisospora suis and a reverse vaccinology approach to identify vaccine candidates.</title>
        <authorList>
            <person name="Palmieri N."/>
            <person name="Shrestha A."/>
            <person name="Ruttkowski B."/>
            <person name="Beck T."/>
            <person name="Vogl C."/>
            <person name="Tomley F."/>
            <person name="Blake D.P."/>
            <person name="Joachim A."/>
        </authorList>
    </citation>
    <scope>NUCLEOTIDE SEQUENCE [LARGE SCALE GENOMIC DNA]</scope>
    <source>
        <strain evidence="9 10">Wien I</strain>
    </source>
</reference>
<dbReference type="PANTHER" id="PTHR24075:SF6">
    <property type="entry name" value="ACTIVATING SIGNAL COINTEGRATOR 1 COMPLEX SUBUNIT 3"/>
    <property type="match status" value="1"/>
</dbReference>
<keyword evidence="6" id="KW-0472">Membrane</keyword>
<evidence type="ECO:0000256" key="4">
    <source>
        <dbReference type="ARBA" id="ARBA00022824"/>
    </source>
</evidence>
<dbReference type="AlphaFoldDB" id="A0A2C6KEV6"/>
<dbReference type="Gene3D" id="1.10.3380.10">
    <property type="entry name" value="Sec63 N-terminal domain-like domain"/>
    <property type="match status" value="1"/>
</dbReference>
<dbReference type="SMART" id="SM00973">
    <property type="entry name" value="Sec63"/>
    <property type="match status" value="1"/>
</dbReference>
<dbReference type="Gene3D" id="2.60.40.150">
    <property type="entry name" value="C2 domain"/>
    <property type="match status" value="1"/>
</dbReference>
<dbReference type="Pfam" id="PF02889">
    <property type="entry name" value="Sec63"/>
    <property type="match status" value="1"/>
</dbReference>
<keyword evidence="5" id="KW-1133">Transmembrane helix</keyword>
<gene>
    <name evidence="9" type="ORF">CSUI_011164</name>
</gene>
<dbReference type="VEuPathDB" id="ToxoDB:CSUI_011164"/>
<evidence type="ECO:0000313" key="10">
    <source>
        <dbReference type="Proteomes" id="UP000221165"/>
    </source>
</evidence>
<feature type="domain" description="SEC63" evidence="8">
    <location>
        <begin position="1"/>
        <end position="280"/>
    </location>
</feature>
<dbReference type="PANTHER" id="PTHR24075">
    <property type="entry name" value="SEC63 DOMAIN-CONTAINING"/>
    <property type="match status" value="1"/>
</dbReference>
<dbReference type="GO" id="GO:0005783">
    <property type="term" value="C:endoplasmic reticulum"/>
    <property type="evidence" value="ECO:0007669"/>
    <property type="project" value="UniProtKB-SubCell"/>
</dbReference>
<proteinExistence type="predicted"/>
<comment type="subcellular location">
    <subcellularLocation>
        <location evidence="2">Endoplasmic reticulum</location>
    </subcellularLocation>
    <subcellularLocation>
        <location evidence="1">Membrane</location>
        <topology evidence="1">Multi-pass membrane protein</topology>
    </subcellularLocation>
</comment>
<evidence type="ECO:0000256" key="7">
    <source>
        <dbReference type="ARBA" id="ARBA00023186"/>
    </source>
</evidence>
<dbReference type="GO" id="GO:0005634">
    <property type="term" value="C:nucleus"/>
    <property type="evidence" value="ECO:0007669"/>
    <property type="project" value="TreeGrafter"/>
</dbReference>
<dbReference type="InterPro" id="IPR035892">
    <property type="entry name" value="C2_domain_sf"/>
</dbReference>
<protein>
    <submittedName>
        <fullName evidence="9">Activating signal cointegrator 1 complex subunit</fullName>
    </submittedName>
</protein>
<dbReference type="GO" id="GO:0016020">
    <property type="term" value="C:membrane"/>
    <property type="evidence" value="ECO:0007669"/>
    <property type="project" value="UniProtKB-SubCell"/>
</dbReference>
<comment type="caution">
    <text evidence="9">The sequence shown here is derived from an EMBL/GenBank/DDBJ whole genome shotgun (WGS) entry which is preliminary data.</text>
</comment>
<dbReference type="InterPro" id="IPR014756">
    <property type="entry name" value="Ig_E-set"/>
</dbReference>
<keyword evidence="3" id="KW-0812">Transmembrane</keyword>
<dbReference type="InterPro" id="IPR004179">
    <property type="entry name" value="Sec63-dom"/>
</dbReference>
<keyword evidence="7" id="KW-0143">Chaperone</keyword>
<dbReference type="SUPFAM" id="SSF81296">
    <property type="entry name" value="E set domains"/>
    <property type="match status" value="1"/>
</dbReference>
<dbReference type="OrthoDB" id="5575at2759"/>
<dbReference type="GeneID" id="94434476"/>
<evidence type="ECO:0000259" key="8">
    <source>
        <dbReference type="SMART" id="SM00973"/>
    </source>
</evidence>
<dbReference type="GO" id="GO:0043138">
    <property type="term" value="F:3'-5' DNA helicase activity"/>
    <property type="evidence" value="ECO:0007669"/>
    <property type="project" value="TreeGrafter"/>
</dbReference>
<keyword evidence="4" id="KW-0256">Endoplasmic reticulum</keyword>
<dbReference type="EMBL" id="MIGC01009939">
    <property type="protein sequence ID" value="PHJ15025.1"/>
    <property type="molecule type" value="Genomic_DNA"/>
</dbReference>
<dbReference type="GO" id="GO:0003723">
    <property type="term" value="F:RNA binding"/>
    <property type="evidence" value="ECO:0007669"/>
    <property type="project" value="TreeGrafter"/>
</dbReference>
<organism evidence="9 10">
    <name type="scientific">Cystoisospora suis</name>
    <dbReference type="NCBI Taxonomy" id="483139"/>
    <lineage>
        <taxon>Eukaryota</taxon>
        <taxon>Sar</taxon>
        <taxon>Alveolata</taxon>
        <taxon>Apicomplexa</taxon>
        <taxon>Conoidasida</taxon>
        <taxon>Coccidia</taxon>
        <taxon>Eucoccidiorida</taxon>
        <taxon>Eimeriorina</taxon>
        <taxon>Sarcocystidae</taxon>
        <taxon>Cystoisospora</taxon>
    </lineage>
</organism>
<name>A0A2C6KEV6_9APIC</name>